<dbReference type="GO" id="GO:0006355">
    <property type="term" value="P:regulation of DNA-templated transcription"/>
    <property type="evidence" value="ECO:0007669"/>
    <property type="project" value="UniProtKB-UniRule"/>
</dbReference>
<reference evidence="4" key="1">
    <citation type="submission" date="2019-12" db="EMBL/GenBank/DDBJ databases">
        <title>Genome sequencing and annotation of Brassica cretica.</title>
        <authorList>
            <person name="Studholme D.J."/>
            <person name="Sarris P.F."/>
        </authorList>
    </citation>
    <scope>NUCLEOTIDE SEQUENCE</scope>
    <source>
        <strain evidence="4">PFS-001/15</strain>
        <tissue evidence="4">Leaf</tissue>
    </source>
</reference>
<protein>
    <recommendedName>
        <fullName evidence="1">PHD finger protein ALFIN-LIKE</fullName>
    </recommendedName>
</protein>
<keyword evidence="1" id="KW-0539">Nucleus</keyword>
<keyword evidence="1" id="KW-0805">Transcription regulation</keyword>
<dbReference type="Proteomes" id="UP000712281">
    <property type="component" value="Unassembled WGS sequence"/>
</dbReference>
<comment type="subcellular location">
    <subcellularLocation>
        <location evidence="1">Nucleus</location>
    </subcellularLocation>
</comment>
<dbReference type="InterPro" id="IPR045104">
    <property type="entry name" value="Alfin"/>
</dbReference>
<sequence length="299" mass="33977">MAAQQAGYEAQRRLNQQMMEMMQRMYPNEGHVPRNIPRDMFLGIFRGFSEGPVPRNFPMKNIPRNISSELPRIGPSESPSKYPDEVLPRARLIDDLGNMVKIEEGLVGCLPWKMLTMTGRNSPEVQGCSVIPKDMHGAHDSMGLAVAKMAYHVSYLVLFLIFKTLKCHGVAEDRCPAVPVPPRPVQVNKFGRLEKQVARLEKQAARLEKQAARLENFARDGMQRKDWLCLVAVHCDCWLLTVSFHFGARLNRNERLVIHGIVEKVMVSTNHNIPRSIWVAVLQITEYLRCEDCTSSTVI</sequence>
<comment type="subunit">
    <text evidence="1">Interacts with H3K4me3 and to a lesser extent with H3K4me2.</text>
</comment>
<keyword evidence="1" id="KW-0862">Zinc</keyword>
<dbReference type="EMBL" id="QGKW02001940">
    <property type="protein sequence ID" value="KAF2555222.1"/>
    <property type="molecule type" value="Genomic_DNA"/>
</dbReference>
<evidence type="ECO:0000313" key="5">
    <source>
        <dbReference type="Proteomes" id="UP000712281"/>
    </source>
</evidence>
<comment type="domain">
    <text evidence="1">The PHD-type zinc finger mediates the binding to H3K4me3.</text>
</comment>
<gene>
    <name evidence="4" type="ORF">F2Q68_00014356</name>
</gene>
<comment type="caution">
    <text evidence="4">The sequence shown here is derived from an EMBL/GenBank/DDBJ whole genome shotgun (WGS) entry which is preliminary data.</text>
</comment>
<keyword evidence="1" id="KW-0804">Transcription</keyword>
<accession>A0A8S9HG88</accession>
<keyword evidence="2" id="KW-0175">Coiled coil</keyword>
<name>A0A8S9HG88_BRACR</name>
<evidence type="ECO:0000259" key="3">
    <source>
        <dbReference type="Pfam" id="PF12165"/>
    </source>
</evidence>
<dbReference type="PANTHER" id="PTHR12321:SF122">
    <property type="entry name" value="PHD FINGER PROTEIN ALFIN-LIKE 2"/>
    <property type="match status" value="1"/>
</dbReference>
<dbReference type="PANTHER" id="PTHR12321">
    <property type="entry name" value="CPG BINDING PROTEIN"/>
    <property type="match status" value="1"/>
</dbReference>
<comment type="similarity">
    <text evidence="1">Belongs to the Alfin family.</text>
</comment>
<keyword evidence="1" id="KW-0863">Zinc-finger</keyword>
<proteinExistence type="inferred from homology"/>
<feature type="domain" description="Alfin N-terminal" evidence="3">
    <location>
        <begin position="216"/>
        <end position="264"/>
    </location>
</feature>
<organism evidence="4 5">
    <name type="scientific">Brassica cretica</name>
    <name type="common">Mustard</name>
    <dbReference type="NCBI Taxonomy" id="69181"/>
    <lineage>
        <taxon>Eukaryota</taxon>
        <taxon>Viridiplantae</taxon>
        <taxon>Streptophyta</taxon>
        <taxon>Embryophyta</taxon>
        <taxon>Tracheophyta</taxon>
        <taxon>Spermatophyta</taxon>
        <taxon>Magnoliopsida</taxon>
        <taxon>eudicotyledons</taxon>
        <taxon>Gunneridae</taxon>
        <taxon>Pentapetalae</taxon>
        <taxon>rosids</taxon>
        <taxon>malvids</taxon>
        <taxon>Brassicales</taxon>
        <taxon>Brassicaceae</taxon>
        <taxon>Brassiceae</taxon>
        <taxon>Brassica</taxon>
    </lineage>
</organism>
<dbReference type="AlphaFoldDB" id="A0A8S9HG88"/>
<dbReference type="GO" id="GO:0005634">
    <property type="term" value="C:nucleus"/>
    <property type="evidence" value="ECO:0007669"/>
    <property type="project" value="UniProtKB-SubCell"/>
</dbReference>
<dbReference type="GO" id="GO:0003712">
    <property type="term" value="F:transcription coregulator activity"/>
    <property type="evidence" value="ECO:0007669"/>
    <property type="project" value="TreeGrafter"/>
</dbReference>
<dbReference type="InterPro" id="IPR021998">
    <property type="entry name" value="Alfin_N"/>
</dbReference>
<dbReference type="Pfam" id="PF12165">
    <property type="entry name" value="Alfin"/>
    <property type="match status" value="1"/>
</dbReference>
<dbReference type="GO" id="GO:0008270">
    <property type="term" value="F:zinc ion binding"/>
    <property type="evidence" value="ECO:0007669"/>
    <property type="project" value="UniProtKB-KW"/>
</dbReference>
<dbReference type="GO" id="GO:0006325">
    <property type="term" value="P:chromatin organization"/>
    <property type="evidence" value="ECO:0007669"/>
    <property type="project" value="UniProtKB-UniRule"/>
</dbReference>
<evidence type="ECO:0000313" key="4">
    <source>
        <dbReference type="EMBL" id="KAF2555222.1"/>
    </source>
</evidence>
<evidence type="ECO:0000256" key="1">
    <source>
        <dbReference type="RuleBase" id="RU369089"/>
    </source>
</evidence>
<keyword evidence="1" id="KW-0156">Chromatin regulator</keyword>
<dbReference type="GO" id="GO:0000976">
    <property type="term" value="F:transcription cis-regulatory region binding"/>
    <property type="evidence" value="ECO:0007669"/>
    <property type="project" value="TreeGrafter"/>
</dbReference>
<dbReference type="GO" id="GO:0042393">
    <property type="term" value="F:histone binding"/>
    <property type="evidence" value="ECO:0007669"/>
    <property type="project" value="UniProtKB-UniRule"/>
</dbReference>
<keyword evidence="1" id="KW-0479">Metal-binding</keyword>
<comment type="function">
    <text evidence="1">Histone-binding component that specifically recognizes H3 tails trimethylated on 'Lys-4' (H3K4me3), which mark transcription start sites of virtually all active genes.</text>
</comment>
<evidence type="ECO:0000256" key="2">
    <source>
        <dbReference type="SAM" id="Coils"/>
    </source>
</evidence>
<feature type="coiled-coil region" evidence="2">
    <location>
        <begin position="190"/>
        <end position="220"/>
    </location>
</feature>